<dbReference type="GO" id="GO:0019146">
    <property type="term" value="F:arabinose-5-phosphate isomerase activity"/>
    <property type="evidence" value="ECO:0007669"/>
    <property type="project" value="UniProtKB-ARBA"/>
</dbReference>
<dbReference type="Pfam" id="PF00571">
    <property type="entry name" value="CBS"/>
    <property type="match status" value="2"/>
</dbReference>
<feature type="site" description="Catalytically relevant" evidence="6">
    <location>
        <position position="69"/>
    </location>
</feature>
<gene>
    <name evidence="10" type="ORF">HLB16_19340</name>
    <name evidence="11" type="ORF">NDR89_14290</name>
</gene>
<feature type="binding site" evidence="5">
    <location>
        <position position="92"/>
    </location>
    <ligand>
        <name>Zn(2+)</name>
        <dbReference type="ChEBI" id="CHEBI:29105"/>
    </ligand>
</feature>
<dbReference type="EMBL" id="CP098736">
    <property type="protein sequence ID" value="USE80904.1"/>
    <property type="molecule type" value="Genomic_DNA"/>
</dbReference>
<dbReference type="CDD" id="cd04604">
    <property type="entry name" value="CBS_pair_SIS_assoc"/>
    <property type="match status" value="1"/>
</dbReference>
<dbReference type="EMBL" id="JABEMD010000038">
    <property type="protein sequence ID" value="NNH13022.1"/>
    <property type="molecule type" value="Genomic_DNA"/>
</dbReference>
<evidence type="ECO:0000259" key="8">
    <source>
        <dbReference type="PROSITE" id="PS51371"/>
    </source>
</evidence>
<dbReference type="FunFam" id="3.40.50.10490:FF:000011">
    <property type="entry name" value="Arabinose 5-phosphate isomerase"/>
    <property type="match status" value="1"/>
</dbReference>
<dbReference type="RefSeq" id="WP_082371524.1">
    <property type="nucleotide sequence ID" value="NZ_CP098736.1"/>
</dbReference>
<dbReference type="InterPro" id="IPR035474">
    <property type="entry name" value="SIS_Kpsf"/>
</dbReference>
<dbReference type="SUPFAM" id="SSF53697">
    <property type="entry name" value="SIS domain"/>
    <property type="match status" value="1"/>
</dbReference>
<dbReference type="InterPro" id="IPR001347">
    <property type="entry name" value="SIS_dom"/>
</dbReference>
<dbReference type="GO" id="GO:0097367">
    <property type="term" value="F:carbohydrate derivative binding"/>
    <property type="evidence" value="ECO:0007669"/>
    <property type="project" value="InterPro"/>
</dbReference>
<dbReference type="InterPro" id="IPR000644">
    <property type="entry name" value="CBS_dom"/>
</dbReference>
<evidence type="ECO:0000256" key="5">
    <source>
        <dbReference type="PIRSR" id="PIRSR004692-2"/>
    </source>
</evidence>
<dbReference type="GO" id="GO:0005975">
    <property type="term" value="P:carbohydrate metabolic process"/>
    <property type="evidence" value="ECO:0007669"/>
    <property type="project" value="InterPro"/>
</dbReference>
<evidence type="ECO:0000256" key="7">
    <source>
        <dbReference type="PROSITE-ProRule" id="PRU00703"/>
    </source>
</evidence>
<dbReference type="InterPro" id="IPR046342">
    <property type="entry name" value="CBS_dom_sf"/>
</dbReference>
<feature type="site" description="Catalytically relevant" evidence="6">
    <location>
        <position position="203"/>
    </location>
</feature>
<dbReference type="PROSITE" id="PS51464">
    <property type="entry name" value="SIS"/>
    <property type="match status" value="1"/>
</dbReference>
<evidence type="ECO:0000313" key="12">
    <source>
        <dbReference type="Proteomes" id="UP000542973"/>
    </source>
</evidence>
<dbReference type="InterPro" id="IPR050986">
    <property type="entry name" value="GutQ/KpsF_isomerases"/>
</dbReference>
<evidence type="ECO:0000313" key="10">
    <source>
        <dbReference type="EMBL" id="NNH13022.1"/>
    </source>
</evidence>
<name>A0A849BCA4_9BURK</name>
<dbReference type="PIRSF" id="PIRSF004692">
    <property type="entry name" value="KdsD_KpsF"/>
    <property type="match status" value="1"/>
</dbReference>
<evidence type="ECO:0000259" key="9">
    <source>
        <dbReference type="PROSITE" id="PS51464"/>
    </source>
</evidence>
<feature type="domain" description="SIS" evidence="9">
    <location>
        <begin position="51"/>
        <end position="194"/>
    </location>
</feature>
<keyword evidence="5" id="KW-0862">Zinc</keyword>
<evidence type="ECO:0000313" key="13">
    <source>
        <dbReference type="Proteomes" id="UP001056648"/>
    </source>
</evidence>
<feature type="domain" description="CBS" evidence="8">
    <location>
        <begin position="284"/>
        <end position="332"/>
    </location>
</feature>
<dbReference type="GO" id="GO:1901135">
    <property type="term" value="P:carbohydrate derivative metabolic process"/>
    <property type="evidence" value="ECO:0007669"/>
    <property type="project" value="InterPro"/>
</dbReference>
<dbReference type="InterPro" id="IPR004800">
    <property type="entry name" value="KdsD/KpsF-type"/>
</dbReference>
<proteinExistence type="inferred from homology"/>
<feature type="domain" description="CBS" evidence="8">
    <location>
        <begin position="220"/>
        <end position="276"/>
    </location>
</feature>
<protein>
    <submittedName>
        <fullName evidence="10">KpsF/GutQ family sugar-phosphate isomerase</fullName>
    </submittedName>
</protein>
<keyword evidence="10" id="KW-0413">Isomerase</keyword>
<dbReference type="PROSITE" id="PS51371">
    <property type="entry name" value="CBS"/>
    <property type="match status" value="2"/>
</dbReference>
<dbReference type="Proteomes" id="UP001056648">
    <property type="component" value="Chromosome 2"/>
</dbReference>
<accession>A0A849BCA4</accession>
<evidence type="ECO:0000256" key="4">
    <source>
        <dbReference type="PIRNR" id="PIRNR004692"/>
    </source>
</evidence>
<reference evidence="10 12" key="1">
    <citation type="submission" date="2020-05" db="EMBL/GenBank/DDBJ databases">
        <title>MicrobeNet Type strains.</title>
        <authorList>
            <person name="Nicholson A.C."/>
        </authorList>
    </citation>
    <scope>NUCLEOTIDE SEQUENCE [LARGE SCALE GENOMIC DNA]</scope>
    <source>
        <strain evidence="10 12">ATCC 700815</strain>
    </source>
</reference>
<reference evidence="11" key="2">
    <citation type="submission" date="2022-06" db="EMBL/GenBank/DDBJ databases">
        <title>Complete genome sequence and characterization of Cupriavidus gilardii QJ1 isolated from contaminating cells.</title>
        <authorList>
            <person name="Qi J."/>
        </authorList>
    </citation>
    <scope>NUCLEOTIDE SEQUENCE</scope>
    <source>
        <strain evidence="11">QJ1</strain>
    </source>
</reference>
<keyword evidence="3 7" id="KW-0129">CBS domain</keyword>
<evidence type="ECO:0000313" key="11">
    <source>
        <dbReference type="EMBL" id="USE80904.1"/>
    </source>
</evidence>
<dbReference type="CDD" id="cd05014">
    <property type="entry name" value="SIS_Kpsf"/>
    <property type="match status" value="1"/>
</dbReference>
<evidence type="ECO:0000256" key="6">
    <source>
        <dbReference type="PIRSR" id="PIRSR004692-3"/>
    </source>
</evidence>
<dbReference type="Proteomes" id="UP000542973">
    <property type="component" value="Unassembled WGS sequence"/>
</dbReference>
<dbReference type="AlphaFoldDB" id="A0A849BCA4"/>
<keyword evidence="13" id="KW-1185">Reference proteome</keyword>
<evidence type="ECO:0000256" key="1">
    <source>
        <dbReference type="ARBA" id="ARBA00008165"/>
    </source>
</evidence>
<dbReference type="GO" id="GO:0046872">
    <property type="term" value="F:metal ion binding"/>
    <property type="evidence" value="ECO:0007669"/>
    <property type="project" value="UniProtKB-KW"/>
</dbReference>
<organism evidence="10 12">
    <name type="scientific">Cupriavidus gilardii</name>
    <dbReference type="NCBI Taxonomy" id="82541"/>
    <lineage>
        <taxon>Bacteria</taxon>
        <taxon>Pseudomonadati</taxon>
        <taxon>Pseudomonadota</taxon>
        <taxon>Betaproteobacteria</taxon>
        <taxon>Burkholderiales</taxon>
        <taxon>Burkholderiaceae</taxon>
        <taxon>Cupriavidus</taxon>
    </lineage>
</organism>
<dbReference type="Gene3D" id="3.10.580.10">
    <property type="entry name" value="CBS-domain"/>
    <property type="match status" value="1"/>
</dbReference>
<comment type="similarity">
    <text evidence="1 4">Belongs to the SIS family. GutQ/KpsF subfamily.</text>
</comment>
<dbReference type="Pfam" id="PF01380">
    <property type="entry name" value="SIS"/>
    <property type="match status" value="1"/>
</dbReference>
<dbReference type="PANTHER" id="PTHR42745:SF1">
    <property type="entry name" value="ARABINOSE 5-PHOSPHATE ISOMERASE KDSD"/>
    <property type="match status" value="1"/>
</dbReference>
<keyword evidence="2" id="KW-0677">Repeat</keyword>
<sequence length="332" mass="35754">MDTAVNSERVREDAVAGQIQSAAGMCREVIQEQAAALEALAESLGREVDTAIDLILRCRGRLIISGMGKSGLVGRKMAATFSSTGTPSYFLHPGEALHGDLGVIRHDDIVVLISNSGETEEILRLLPSLQDFGNAIIGISGRKDSTLARHSTVFLHLPMEREVCPNNLAPTTSTLLTMALGDALAVTLIKRRGFKPLDFARFHPGGSLGRKLLTRVRDVMHKRVPVVAPDAPLREAIDAMTSGRLGLAVVLNNGELAGIFTDGDLRRAIERDATALSHPVGDFMTPTPITIQADARLSDAEDLMRERNVRALVVLDAEDQVAGVLDIFDNLQ</sequence>
<evidence type="ECO:0000256" key="3">
    <source>
        <dbReference type="ARBA" id="ARBA00023122"/>
    </source>
</evidence>
<dbReference type="PANTHER" id="PTHR42745">
    <property type="match status" value="1"/>
</dbReference>
<keyword evidence="5" id="KW-0479">Metal-binding</keyword>
<feature type="site" description="Catalytically relevant" evidence="6">
    <location>
        <position position="162"/>
    </location>
</feature>
<feature type="site" description="Catalytically relevant" evidence="6">
    <location>
        <position position="121"/>
    </location>
</feature>
<dbReference type="SMART" id="SM00116">
    <property type="entry name" value="CBS"/>
    <property type="match status" value="2"/>
</dbReference>
<dbReference type="InterPro" id="IPR046348">
    <property type="entry name" value="SIS_dom_sf"/>
</dbReference>
<dbReference type="Gene3D" id="3.40.50.10490">
    <property type="entry name" value="Glucose-6-phosphate isomerase like protein, domain 1"/>
    <property type="match status" value="1"/>
</dbReference>
<evidence type="ECO:0000256" key="2">
    <source>
        <dbReference type="ARBA" id="ARBA00022737"/>
    </source>
</evidence>
<dbReference type="NCBIfam" id="TIGR00393">
    <property type="entry name" value="kpsF"/>
    <property type="match status" value="1"/>
</dbReference>